<evidence type="ECO:0000256" key="7">
    <source>
        <dbReference type="ARBA" id="ARBA00023033"/>
    </source>
</evidence>
<dbReference type="Proteomes" id="UP000639051">
    <property type="component" value="Unassembled WGS sequence"/>
</dbReference>
<dbReference type="SUPFAM" id="SSF48264">
    <property type="entry name" value="Cytochrome P450"/>
    <property type="match status" value="1"/>
</dbReference>
<dbReference type="Gene3D" id="1.10.630.10">
    <property type="entry name" value="Cytochrome P450"/>
    <property type="match status" value="1"/>
</dbReference>
<dbReference type="PANTHER" id="PTHR24286:SF24">
    <property type="entry name" value="LANOSTEROL 14-ALPHA DEMETHYLASE"/>
    <property type="match status" value="1"/>
</dbReference>
<name>A0ABS1K3U8_9MICC</name>
<evidence type="ECO:0000256" key="6">
    <source>
        <dbReference type="ARBA" id="ARBA00023004"/>
    </source>
</evidence>
<reference evidence="9 10" key="1">
    <citation type="submission" date="2021-01" db="EMBL/GenBank/DDBJ databases">
        <title>Genome public.</title>
        <authorList>
            <person name="Liu C."/>
            <person name="Sun Q."/>
        </authorList>
    </citation>
    <scope>NUCLEOTIDE SEQUENCE [LARGE SCALE GENOMIC DNA]</scope>
    <source>
        <strain evidence="9 10">JC656</strain>
    </source>
</reference>
<dbReference type="RefSeq" id="WP_189694587.1">
    <property type="nucleotide sequence ID" value="NZ_BNCM01000011.1"/>
</dbReference>
<evidence type="ECO:0000256" key="4">
    <source>
        <dbReference type="ARBA" id="ARBA00022723"/>
    </source>
</evidence>
<dbReference type="PANTHER" id="PTHR24286">
    <property type="entry name" value="CYTOCHROME P450 26"/>
    <property type="match status" value="1"/>
</dbReference>
<keyword evidence="10" id="KW-1185">Reference proteome</keyword>
<proteinExistence type="inferred from homology"/>
<dbReference type="InterPro" id="IPR001128">
    <property type="entry name" value="Cyt_P450"/>
</dbReference>
<dbReference type="EMBL" id="JAERRC010000028">
    <property type="protein sequence ID" value="MBL0706195.1"/>
    <property type="molecule type" value="Genomic_DNA"/>
</dbReference>
<sequence length="413" mass="45899">MSGIPRLRDSTLAFAREGYTFISTRCDRLGTDLFRTRLLLQPVVCLRGAEAAGVFYDPHNFSREHSAPRSAQHLLQDEGSVQTLTGLAHHRRKRLFLDQLSKSSEQRLADIFAEGFDAALSRPDRRRFRVDSDIRAVLTAAALRWAGLEAPRAVVELRAEEFGLMVERAASLGPPNWKARRRRVATERWAAEQVRTLRESDGAADGGSPASAVAHHRDDSGELLPEPVAAVELLNLLRPVVAVGRFMAFAVLALIQRPLWRARLAEGDPEDELLFAQEVRRYFPFFPLVGGTAARSFDWHGHQFRAGDTALLDLYGTNHDARVWHDPESFDPDRFRWWRPDPHTLVPQGGGDVVTGHRCPGEGATLGLIGAAARVVGRHPEFEARIQDLAVDLRHIPAAPKSGVVLTRRTPGS</sequence>
<keyword evidence="4" id="KW-0479">Metal-binding</keyword>
<evidence type="ECO:0000313" key="10">
    <source>
        <dbReference type="Proteomes" id="UP000639051"/>
    </source>
</evidence>
<evidence type="ECO:0000313" key="9">
    <source>
        <dbReference type="EMBL" id="MBL0706195.1"/>
    </source>
</evidence>
<evidence type="ECO:0000256" key="5">
    <source>
        <dbReference type="ARBA" id="ARBA00023002"/>
    </source>
</evidence>
<evidence type="ECO:0000256" key="3">
    <source>
        <dbReference type="ARBA" id="ARBA00022617"/>
    </source>
</evidence>
<evidence type="ECO:0000256" key="2">
    <source>
        <dbReference type="ARBA" id="ARBA00010617"/>
    </source>
</evidence>
<dbReference type="Pfam" id="PF00067">
    <property type="entry name" value="p450"/>
    <property type="match status" value="1"/>
</dbReference>
<feature type="region of interest" description="Disordered" evidence="8">
    <location>
        <begin position="197"/>
        <end position="219"/>
    </location>
</feature>
<gene>
    <name evidence="9" type="ORF">JJE72_11850</name>
</gene>
<dbReference type="CDD" id="cd11067">
    <property type="entry name" value="CYP152"/>
    <property type="match status" value="1"/>
</dbReference>
<keyword evidence="7" id="KW-0503">Monooxygenase</keyword>
<keyword evidence="3" id="KW-0349">Heme</keyword>
<keyword evidence="6" id="KW-0408">Iron</keyword>
<organism evidence="9 10">
    <name type="scientific">Sinomonas cellulolyticus</name>
    <dbReference type="NCBI Taxonomy" id="2801916"/>
    <lineage>
        <taxon>Bacteria</taxon>
        <taxon>Bacillati</taxon>
        <taxon>Actinomycetota</taxon>
        <taxon>Actinomycetes</taxon>
        <taxon>Micrococcales</taxon>
        <taxon>Micrococcaceae</taxon>
        <taxon>Sinomonas</taxon>
    </lineage>
</organism>
<comment type="similarity">
    <text evidence="2">Belongs to the cytochrome P450 family.</text>
</comment>
<comment type="caution">
    <text evidence="9">The sequence shown here is derived from an EMBL/GenBank/DDBJ whole genome shotgun (WGS) entry which is preliminary data.</text>
</comment>
<evidence type="ECO:0000256" key="8">
    <source>
        <dbReference type="SAM" id="MobiDB-lite"/>
    </source>
</evidence>
<evidence type="ECO:0000256" key="1">
    <source>
        <dbReference type="ARBA" id="ARBA00001971"/>
    </source>
</evidence>
<accession>A0ABS1K3U8</accession>
<keyword evidence="5" id="KW-0560">Oxidoreductase</keyword>
<protein>
    <submittedName>
        <fullName evidence="9">Cytochrome P450</fullName>
    </submittedName>
</protein>
<comment type="cofactor">
    <cofactor evidence="1">
        <name>heme</name>
        <dbReference type="ChEBI" id="CHEBI:30413"/>
    </cofactor>
</comment>
<dbReference type="InterPro" id="IPR036396">
    <property type="entry name" value="Cyt_P450_sf"/>
</dbReference>